<dbReference type="Proteomes" id="UP000198287">
    <property type="component" value="Unassembled WGS sequence"/>
</dbReference>
<feature type="transmembrane region" description="Helical" evidence="1">
    <location>
        <begin position="223"/>
        <end position="245"/>
    </location>
</feature>
<keyword evidence="1" id="KW-0472">Membrane</keyword>
<comment type="caution">
    <text evidence="2">The sequence shown here is derived from an EMBL/GenBank/DDBJ whole genome shotgun (WGS) entry which is preliminary data.</text>
</comment>
<accession>A0A226DBR3</accession>
<dbReference type="EMBL" id="LNIX01000026">
    <property type="protein sequence ID" value="OXA42348.1"/>
    <property type="molecule type" value="Genomic_DNA"/>
</dbReference>
<keyword evidence="1" id="KW-0812">Transmembrane</keyword>
<proteinExistence type="predicted"/>
<evidence type="ECO:0000313" key="3">
    <source>
        <dbReference type="Proteomes" id="UP000198287"/>
    </source>
</evidence>
<organism evidence="2 3">
    <name type="scientific">Folsomia candida</name>
    <name type="common">Springtail</name>
    <dbReference type="NCBI Taxonomy" id="158441"/>
    <lineage>
        <taxon>Eukaryota</taxon>
        <taxon>Metazoa</taxon>
        <taxon>Ecdysozoa</taxon>
        <taxon>Arthropoda</taxon>
        <taxon>Hexapoda</taxon>
        <taxon>Collembola</taxon>
        <taxon>Entomobryomorpha</taxon>
        <taxon>Isotomoidea</taxon>
        <taxon>Isotomidae</taxon>
        <taxon>Proisotominae</taxon>
        <taxon>Folsomia</taxon>
    </lineage>
</organism>
<feature type="transmembrane region" description="Helical" evidence="1">
    <location>
        <begin position="195"/>
        <end position="217"/>
    </location>
</feature>
<feature type="transmembrane region" description="Helical" evidence="1">
    <location>
        <begin position="48"/>
        <end position="66"/>
    </location>
</feature>
<feature type="transmembrane region" description="Helical" evidence="1">
    <location>
        <begin position="162"/>
        <end position="183"/>
    </location>
</feature>
<gene>
    <name evidence="2" type="ORF">Fcan01_22956</name>
</gene>
<evidence type="ECO:0000313" key="2">
    <source>
        <dbReference type="EMBL" id="OXA42348.1"/>
    </source>
</evidence>
<evidence type="ECO:0000256" key="1">
    <source>
        <dbReference type="SAM" id="Phobius"/>
    </source>
</evidence>
<feature type="transmembrane region" description="Helical" evidence="1">
    <location>
        <begin position="86"/>
        <end position="105"/>
    </location>
</feature>
<dbReference type="AlphaFoldDB" id="A0A226DBR3"/>
<protein>
    <submittedName>
        <fullName evidence="2">Uncharacterized protein</fullName>
    </submittedName>
</protein>
<sequence>MLLEIFGEHLRRGIIANKRGGFYVAYFLDWDDKMGRAIPLRGNLNYRFFQLACVISMVFLLPILLLRCYQLYVTVPPVESKMTINYTFFATFLMIMFIQYAQVVMCESGPKAFVNCYEAILKLERDIKQFIPELYYDRGTSVDRAVAMVTLFPKIFFHGIDYILPSMFLIVGLSQSSPLYTLLRAIYNFESVGPHVSFAVLIVTAVATCVAGTGILSTISICILFICYGISCLYVWTLFLIPIYCRNPSMMKPRA</sequence>
<name>A0A226DBR3_FOLCA</name>
<reference evidence="2 3" key="1">
    <citation type="submission" date="2015-12" db="EMBL/GenBank/DDBJ databases">
        <title>The genome of Folsomia candida.</title>
        <authorList>
            <person name="Faddeeva A."/>
            <person name="Derks M.F."/>
            <person name="Anvar Y."/>
            <person name="Smit S."/>
            <person name="Van Straalen N."/>
            <person name="Roelofs D."/>
        </authorList>
    </citation>
    <scope>NUCLEOTIDE SEQUENCE [LARGE SCALE GENOMIC DNA]</scope>
    <source>
        <strain evidence="2 3">VU population</strain>
        <tissue evidence="2">Whole body</tissue>
    </source>
</reference>
<keyword evidence="1" id="KW-1133">Transmembrane helix</keyword>
<keyword evidence="3" id="KW-1185">Reference proteome</keyword>